<organism evidence="1 2">
    <name type="scientific">Hyaloperonospora arabidopsidis (strain Emoy2)</name>
    <name type="common">Downy mildew agent</name>
    <name type="synonym">Peronospora arabidopsidis</name>
    <dbReference type="NCBI Taxonomy" id="559515"/>
    <lineage>
        <taxon>Eukaryota</taxon>
        <taxon>Sar</taxon>
        <taxon>Stramenopiles</taxon>
        <taxon>Oomycota</taxon>
        <taxon>Peronosporomycetes</taxon>
        <taxon>Peronosporales</taxon>
        <taxon>Peronosporaceae</taxon>
        <taxon>Hyaloperonospora</taxon>
    </lineage>
</organism>
<reference evidence="2" key="1">
    <citation type="journal article" date="2010" name="Science">
        <title>Signatures of adaptation to obligate biotrophy in the Hyaloperonospora arabidopsidis genome.</title>
        <authorList>
            <person name="Baxter L."/>
            <person name="Tripathy S."/>
            <person name="Ishaque N."/>
            <person name="Boot N."/>
            <person name="Cabral A."/>
            <person name="Kemen E."/>
            <person name="Thines M."/>
            <person name="Ah-Fong A."/>
            <person name="Anderson R."/>
            <person name="Badejoko W."/>
            <person name="Bittner-Eddy P."/>
            <person name="Boore J.L."/>
            <person name="Chibucos M.C."/>
            <person name="Coates M."/>
            <person name="Dehal P."/>
            <person name="Delehaunty K."/>
            <person name="Dong S."/>
            <person name="Downton P."/>
            <person name="Dumas B."/>
            <person name="Fabro G."/>
            <person name="Fronick C."/>
            <person name="Fuerstenberg S.I."/>
            <person name="Fulton L."/>
            <person name="Gaulin E."/>
            <person name="Govers F."/>
            <person name="Hughes L."/>
            <person name="Humphray S."/>
            <person name="Jiang R.H."/>
            <person name="Judelson H."/>
            <person name="Kamoun S."/>
            <person name="Kyung K."/>
            <person name="Meijer H."/>
            <person name="Minx P."/>
            <person name="Morris P."/>
            <person name="Nelson J."/>
            <person name="Phuntumart V."/>
            <person name="Qutob D."/>
            <person name="Rehmany A."/>
            <person name="Rougon-Cardoso A."/>
            <person name="Ryden P."/>
            <person name="Torto-Alalibo T."/>
            <person name="Studholme D."/>
            <person name="Wang Y."/>
            <person name="Win J."/>
            <person name="Wood J."/>
            <person name="Clifton S.W."/>
            <person name="Rogers J."/>
            <person name="Van den Ackerveken G."/>
            <person name="Jones J.D."/>
            <person name="McDowell J.M."/>
            <person name="Beynon J."/>
            <person name="Tyler B.M."/>
        </authorList>
    </citation>
    <scope>NUCLEOTIDE SEQUENCE [LARGE SCALE GENOMIC DNA]</scope>
    <source>
        <strain evidence="2">Emoy2</strain>
    </source>
</reference>
<name>M4BIP7_HYAAE</name>
<dbReference type="EnsemblProtists" id="HpaT806274">
    <property type="protein sequence ID" value="HpaP806274"/>
    <property type="gene ID" value="HpaG806274"/>
</dbReference>
<accession>M4BIP7</accession>
<reference evidence="1" key="2">
    <citation type="submission" date="2015-06" db="UniProtKB">
        <authorList>
            <consortium name="EnsemblProtists"/>
        </authorList>
    </citation>
    <scope>IDENTIFICATION</scope>
    <source>
        <strain evidence="1">Emoy2</strain>
    </source>
</reference>
<evidence type="ECO:0000313" key="2">
    <source>
        <dbReference type="Proteomes" id="UP000011713"/>
    </source>
</evidence>
<protein>
    <submittedName>
        <fullName evidence="1">Uncharacterized protein</fullName>
    </submittedName>
</protein>
<keyword evidence="2" id="KW-1185">Reference proteome</keyword>
<dbReference type="VEuPathDB" id="FungiDB:HpaG806274"/>
<dbReference type="AlphaFoldDB" id="M4BIP7"/>
<proteinExistence type="predicted"/>
<dbReference type="HOGENOM" id="CLU_3072792_0_0_1"/>
<evidence type="ECO:0000313" key="1">
    <source>
        <dbReference type="EnsemblProtists" id="HpaP806274"/>
    </source>
</evidence>
<sequence length="53" mass="5850">MAKHRTLMTLCYASRERARHGIKGKTTTVAPGSASSDLLWKTRAYQDIQAGVD</sequence>
<dbReference type="EMBL" id="JH598301">
    <property type="status" value="NOT_ANNOTATED_CDS"/>
    <property type="molecule type" value="Genomic_DNA"/>
</dbReference>
<dbReference type="Proteomes" id="UP000011713">
    <property type="component" value="Unassembled WGS sequence"/>
</dbReference>
<dbReference type="InParanoid" id="M4BIP7"/>